<organism evidence="2 3">
    <name type="scientific">Candidatus Doudnabacteria bacterium RIFCSPHIGHO2_01_FULL_46_24</name>
    <dbReference type="NCBI Taxonomy" id="1817825"/>
    <lineage>
        <taxon>Bacteria</taxon>
        <taxon>Candidatus Doudnaibacteriota</taxon>
    </lineage>
</organism>
<sequence>MAEKLHELLTLKQVAHLLHVHANTLRNWEREGLIEAVRLGPRGDRRYKKQIIHKILNQT</sequence>
<dbReference type="STRING" id="1817825.A2720_00425"/>
<dbReference type="PROSITE" id="PS50937">
    <property type="entry name" value="HTH_MERR_2"/>
    <property type="match status" value="1"/>
</dbReference>
<evidence type="ECO:0000313" key="3">
    <source>
        <dbReference type="Proteomes" id="UP000178892"/>
    </source>
</evidence>
<name>A0A1F5NTB1_9BACT</name>
<gene>
    <name evidence="2" type="ORF">A2720_00425</name>
</gene>
<dbReference type="InterPro" id="IPR009061">
    <property type="entry name" value="DNA-bd_dom_put_sf"/>
</dbReference>
<evidence type="ECO:0000259" key="1">
    <source>
        <dbReference type="PROSITE" id="PS50937"/>
    </source>
</evidence>
<dbReference type="Pfam" id="PF00376">
    <property type="entry name" value="MerR"/>
    <property type="match status" value="1"/>
</dbReference>
<feature type="domain" description="HTH merR-type" evidence="1">
    <location>
        <begin position="8"/>
        <end position="50"/>
    </location>
</feature>
<comment type="caution">
    <text evidence="2">The sequence shown here is derived from an EMBL/GenBank/DDBJ whole genome shotgun (WGS) entry which is preliminary data.</text>
</comment>
<evidence type="ECO:0000313" key="2">
    <source>
        <dbReference type="EMBL" id="OGE80915.1"/>
    </source>
</evidence>
<dbReference type="Gene3D" id="1.10.1660.10">
    <property type="match status" value="1"/>
</dbReference>
<dbReference type="SUPFAM" id="SSF46955">
    <property type="entry name" value="Putative DNA-binding domain"/>
    <property type="match status" value="1"/>
</dbReference>
<dbReference type="GO" id="GO:0003677">
    <property type="term" value="F:DNA binding"/>
    <property type="evidence" value="ECO:0007669"/>
    <property type="project" value="InterPro"/>
</dbReference>
<dbReference type="AlphaFoldDB" id="A0A1F5NTB1"/>
<dbReference type="EMBL" id="MFEL01000014">
    <property type="protein sequence ID" value="OGE80915.1"/>
    <property type="molecule type" value="Genomic_DNA"/>
</dbReference>
<dbReference type="GO" id="GO:0006355">
    <property type="term" value="P:regulation of DNA-templated transcription"/>
    <property type="evidence" value="ECO:0007669"/>
    <property type="project" value="InterPro"/>
</dbReference>
<dbReference type="Proteomes" id="UP000178892">
    <property type="component" value="Unassembled WGS sequence"/>
</dbReference>
<proteinExistence type="predicted"/>
<accession>A0A1F5NTB1</accession>
<protein>
    <recommendedName>
        <fullName evidence="1">HTH merR-type domain-containing protein</fullName>
    </recommendedName>
</protein>
<dbReference type="InterPro" id="IPR000551">
    <property type="entry name" value="MerR-type_HTH_dom"/>
</dbReference>
<reference evidence="2 3" key="1">
    <citation type="journal article" date="2016" name="Nat. Commun.">
        <title>Thousands of microbial genomes shed light on interconnected biogeochemical processes in an aquifer system.</title>
        <authorList>
            <person name="Anantharaman K."/>
            <person name="Brown C.T."/>
            <person name="Hug L.A."/>
            <person name="Sharon I."/>
            <person name="Castelle C.J."/>
            <person name="Probst A.J."/>
            <person name="Thomas B.C."/>
            <person name="Singh A."/>
            <person name="Wilkins M.J."/>
            <person name="Karaoz U."/>
            <person name="Brodie E.L."/>
            <person name="Williams K.H."/>
            <person name="Hubbard S.S."/>
            <person name="Banfield J.F."/>
        </authorList>
    </citation>
    <scope>NUCLEOTIDE SEQUENCE [LARGE SCALE GENOMIC DNA]</scope>
</reference>